<feature type="region of interest" description="Disordered" evidence="3">
    <location>
        <begin position="59"/>
        <end position="92"/>
    </location>
</feature>
<dbReference type="OMA" id="EETACQH"/>
<dbReference type="OrthoDB" id="8956628at2759"/>
<name>A0A0N4WUZ3_HAEPC</name>
<evidence type="ECO:0000256" key="3">
    <source>
        <dbReference type="SAM" id="MobiDB-lite"/>
    </source>
</evidence>
<feature type="compositionally biased region" description="Polar residues" evidence="3">
    <location>
        <begin position="59"/>
        <end position="83"/>
    </location>
</feature>
<evidence type="ECO:0000313" key="5">
    <source>
        <dbReference type="EMBL" id="VDO56773.1"/>
    </source>
</evidence>
<gene>
    <name evidence="5" type="ORF">HPLM_LOCUS15486</name>
</gene>
<dbReference type="PROSITE" id="PS51511">
    <property type="entry name" value="FIP_RBD"/>
    <property type="match status" value="1"/>
</dbReference>
<dbReference type="InterPro" id="IPR019018">
    <property type="entry name" value="Rab-bd_FIP-RBD"/>
</dbReference>
<reference evidence="5 6" key="2">
    <citation type="submission" date="2018-11" db="EMBL/GenBank/DDBJ databases">
        <authorList>
            <consortium name="Pathogen Informatics"/>
        </authorList>
    </citation>
    <scope>NUCLEOTIDE SEQUENCE [LARGE SCALE GENOMIC DNA]</scope>
    <source>
        <strain evidence="5 6">MHpl1</strain>
    </source>
</reference>
<keyword evidence="2" id="KW-0597">Phosphoprotein</keyword>
<feature type="compositionally biased region" description="Polar residues" evidence="3">
    <location>
        <begin position="152"/>
        <end position="168"/>
    </location>
</feature>
<organism evidence="7">
    <name type="scientific">Haemonchus placei</name>
    <name type="common">Barber's pole worm</name>
    <dbReference type="NCBI Taxonomy" id="6290"/>
    <lineage>
        <taxon>Eukaryota</taxon>
        <taxon>Metazoa</taxon>
        <taxon>Ecdysozoa</taxon>
        <taxon>Nematoda</taxon>
        <taxon>Chromadorea</taxon>
        <taxon>Rhabditida</taxon>
        <taxon>Rhabditina</taxon>
        <taxon>Rhabditomorpha</taxon>
        <taxon>Strongyloidea</taxon>
        <taxon>Trichostrongylidae</taxon>
        <taxon>Haemonchus</taxon>
    </lineage>
</organism>
<dbReference type="InterPro" id="IPR037789">
    <property type="entry name" value="FIP_classI"/>
</dbReference>
<dbReference type="STRING" id="6290.A0A0N4WUZ3"/>
<evidence type="ECO:0000256" key="2">
    <source>
        <dbReference type="ARBA" id="ARBA00022553"/>
    </source>
</evidence>
<dbReference type="GO" id="GO:0045055">
    <property type="term" value="P:regulated exocytosis"/>
    <property type="evidence" value="ECO:0007669"/>
    <property type="project" value="TreeGrafter"/>
</dbReference>
<dbReference type="SUPFAM" id="SSF144270">
    <property type="entry name" value="Eferin C-derminal domain-like"/>
    <property type="match status" value="1"/>
</dbReference>
<feature type="region of interest" description="Disordered" evidence="3">
    <location>
        <begin position="149"/>
        <end position="168"/>
    </location>
</feature>
<dbReference type="Gene3D" id="1.20.5.2440">
    <property type="match status" value="1"/>
</dbReference>
<evidence type="ECO:0000256" key="1">
    <source>
        <dbReference type="ARBA" id="ARBA00022448"/>
    </source>
</evidence>
<protein>
    <submittedName>
        <fullName evidence="7">FIP-RBD domain-containing protein</fullName>
    </submittedName>
</protein>
<dbReference type="Pfam" id="PF09457">
    <property type="entry name" value="RBD-FIP"/>
    <property type="match status" value="1"/>
</dbReference>
<dbReference type="AlphaFoldDB" id="A0A0N4WUZ3"/>
<evidence type="ECO:0000259" key="4">
    <source>
        <dbReference type="PROSITE" id="PS51511"/>
    </source>
</evidence>
<feature type="domain" description="FIP-RBD" evidence="4">
    <location>
        <begin position="88"/>
        <end position="150"/>
    </location>
</feature>
<dbReference type="WBParaSite" id="HPLM_0001549401-mRNA-1">
    <property type="protein sequence ID" value="HPLM_0001549401-mRNA-1"/>
    <property type="gene ID" value="HPLM_0001549401"/>
</dbReference>
<dbReference type="GO" id="GO:0031267">
    <property type="term" value="F:small GTPase binding"/>
    <property type="evidence" value="ECO:0007669"/>
    <property type="project" value="InterPro"/>
</dbReference>
<dbReference type="Proteomes" id="UP000268014">
    <property type="component" value="Unassembled WGS sequence"/>
</dbReference>
<proteinExistence type="predicted"/>
<dbReference type="EMBL" id="UZAF01018998">
    <property type="protein sequence ID" value="VDO56773.1"/>
    <property type="molecule type" value="Genomic_DNA"/>
</dbReference>
<evidence type="ECO:0000313" key="6">
    <source>
        <dbReference type="Proteomes" id="UP000268014"/>
    </source>
</evidence>
<dbReference type="InterPro" id="IPR037245">
    <property type="entry name" value="FIP-RBD_C_sf"/>
</dbReference>
<keyword evidence="6" id="KW-1185">Reference proteome</keyword>
<dbReference type="PANTHER" id="PTHR15746:SF23">
    <property type="entry name" value="RAB11 INTERACTING PROTEIN, ISOFORM A"/>
    <property type="match status" value="1"/>
</dbReference>
<evidence type="ECO:0000313" key="7">
    <source>
        <dbReference type="WBParaSite" id="HPLM_0001549401-mRNA-1"/>
    </source>
</evidence>
<dbReference type="PANTHER" id="PTHR15746">
    <property type="entry name" value="RAB11-RELATED"/>
    <property type="match status" value="1"/>
</dbReference>
<keyword evidence="1" id="KW-0813">Transport</keyword>
<accession>A0A0N4WUZ3</accession>
<sequence length="168" mass="18620">MLTTVKKKMKIGGKQKRPEEFISGHLSRSMSVMSGIDFDEEFIFPVRTDAHTDVQFTENIPNSSTASTTESFQRSNSMESEASSGFGGSNGLTKQVNEETACQHQDLLDLLEKLHAEIALKDCRLRDVEEYMDRLIARVMEHNPELLAAPLTGNSTSSDRGSGFESSL</sequence>
<reference evidence="7" key="1">
    <citation type="submission" date="2017-02" db="UniProtKB">
        <authorList>
            <consortium name="WormBaseParasite"/>
        </authorList>
    </citation>
    <scope>IDENTIFICATION</scope>
</reference>